<dbReference type="InterPro" id="IPR040976">
    <property type="entry name" value="Pkinase_fungal"/>
</dbReference>
<dbReference type="PANTHER" id="PTHR38248">
    <property type="entry name" value="FUNK1 6"/>
    <property type="match status" value="1"/>
</dbReference>
<evidence type="ECO:0000256" key="1">
    <source>
        <dbReference type="SAM" id="MobiDB-lite"/>
    </source>
</evidence>
<feature type="compositionally biased region" description="Low complexity" evidence="1">
    <location>
        <begin position="28"/>
        <end position="39"/>
    </location>
</feature>
<feature type="domain" description="Protein kinase" evidence="2">
    <location>
        <begin position="431"/>
        <end position="773"/>
    </location>
</feature>
<dbReference type="GO" id="GO:0004672">
    <property type="term" value="F:protein kinase activity"/>
    <property type="evidence" value="ECO:0007669"/>
    <property type="project" value="InterPro"/>
</dbReference>
<keyword evidence="3" id="KW-0808">Transferase</keyword>
<dbReference type="GO" id="GO:0005524">
    <property type="term" value="F:ATP binding"/>
    <property type="evidence" value="ECO:0007669"/>
    <property type="project" value="InterPro"/>
</dbReference>
<dbReference type="AlphaFoldDB" id="A0A9W9A224"/>
<sequence length="823" mass="93593">MYPTPRNASQEARPENAPLNQTLPENVPQIQIPQTPRTPNKNQTHGPPVVESTPASKKFCAHAEDIVAQRASVVNKFLEDDINDRVVFSLNEFATLILDLPPDWEVEQEFRLLPESRAVKEAFEAYLKLADGEGQKRNGMASREKELYQPLVNLLNALRDGSGCVGKDINEKMFYVQDPRPVLGSLIQRKPDLGGIYNRLLKLTKNKKLSEYLAKKKVKGVFWGLLLFFVEVKHRKGNFVGLNTHKEASRAPSTSQIPSTTLPSIEYALSQSNAIPPSATTTTSNIADEPRPQVIIHEHGGKEKTLEVITSQDYQLRADSEVDAEDLMTPTQGQHHTRIQCASYAKEMLSSGYIRNHALGITADDSSFRFHYYDHSKVIESQAFHIVDKECTKLFMAMVCQLNKLSTEKLGYIPNLDLSDFNYLRDPKQLLMKMKDNPQGLIGSTYCLKGSDGRTRTVVIKAVLYRAEGIVGRCSIVVEVECICTESSCTWHGERKVMKISFPSRSRIPEDVLIREARTEAESSGEHWALNHLPELLDTISITYEEKTTVQGRLKAHLKERYEERVMRVTVMEKLHPISELKDLRDLAQVFYDILQIHQWLYECAGILHRDLSFGNIMFRRKNGKVYGVLNDFDLSSRVQDMDNGPTSNQRTGTKPFMSRDLLDLKWKGGHFYRHDLESLFYIILCLACRYAEPGIPAAEPRAYSEWFSGSDKDVFAQKHTFLTDPSDDPLPVQPYFTHFDSWLTFIYNSISTGYTSRPRPRAGTNISLYPAMNKDSAPKISFDWNTLDGRVTYRVFRAVMFSFQTAPLETHWLGREATDGTK</sequence>
<evidence type="ECO:0000313" key="3">
    <source>
        <dbReference type="EMBL" id="KAJ4471172.1"/>
    </source>
</evidence>
<protein>
    <submittedName>
        <fullName evidence="3">Protein kinase</fullName>
    </submittedName>
</protein>
<organism evidence="3 4">
    <name type="scientific">Lentinula aciculospora</name>
    <dbReference type="NCBI Taxonomy" id="153920"/>
    <lineage>
        <taxon>Eukaryota</taxon>
        <taxon>Fungi</taxon>
        <taxon>Dikarya</taxon>
        <taxon>Basidiomycota</taxon>
        <taxon>Agaricomycotina</taxon>
        <taxon>Agaricomycetes</taxon>
        <taxon>Agaricomycetidae</taxon>
        <taxon>Agaricales</taxon>
        <taxon>Marasmiineae</taxon>
        <taxon>Omphalotaceae</taxon>
        <taxon>Lentinula</taxon>
    </lineage>
</organism>
<dbReference type="InterPro" id="IPR008266">
    <property type="entry name" value="Tyr_kinase_AS"/>
</dbReference>
<proteinExistence type="predicted"/>
<keyword evidence="3" id="KW-0418">Kinase</keyword>
<dbReference type="InterPro" id="IPR011009">
    <property type="entry name" value="Kinase-like_dom_sf"/>
</dbReference>
<name>A0A9W9A224_9AGAR</name>
<feature type="region of interest" description="Disordered" evidence="1">
    <location>
        <begin position="1"/>
        <end position="55"/>
    </location>
</feature>
<dbReference type="EMBL" id="JAOTPV010000023">
    <property type="protein sequence ID" value="KAJ4471172.1"/>
    <property type="molecule type" value="Genomic_DNA"/>
</dbReference>
<dbReference type="SUPFAM" id="SSF56112">
    <property type="entry name" value="Protein kinase-like (PK-like)"/>
    <property type="match status" value="1"/>
</dbReference>
<accession>A0A9W9A224</accession>
<dbReference type="PROSITE" id="PS00109">
    <property type="entry name" value="PROTEIN_KINASE_TYR"/>
    <property type="match status" value="1"/>
</dbReference>
<dbReference type="Pfam" id="PF17667">
    <property type="entry name" value="Pkinase_fungal"/>
    <property type="match status" value="1"/>
</dbReference>
<feature type="compositionally biased region" description="Polar residues" evidence="1">
    <location>
        <begin position="1"/>
        <end position="10"/>
    </location>
</feature>
<dbReference type="PANTHER" id="PTHR38248:SF2">
    <property type="entry name" value="FUNK1 11"/>
    <property type="match status" value="1"/>
</dbReference>
<reference evidence="3" key="1">
    <citation type="submission" date="2022-08" db="EMBL/GenBank/DDBJ databases">
        <title>A Global Phylogenomic Analysis of the Shiitake Genus Lentinula.</title>
        <authorList>
            <consortium name="DOE Joint Genome Institute"/>
            <person name="Sierra-Patev S."/>
            <person name="Min B."/>
            <person name="Naranjo-Ortiz M."/>
            <person name="Looney B."/>
            <person name="Konkel Z."/>
            <person name="Slot J.C."/>
            <person name="Sakamoto Y."/>
            <person name="Steenwyk J.L."/>
            <person name="Rokas A."/>
            <person name="Carro J."/>
            <person name="Camarero S."/>
            <person name="Ferreira P."/>
            <person name="Molpeceres G."/>
            <person name="Ruiz-Duenas F.J."/>
            <person name="Serrano A."/>
            <person name="Henrissat B."/>
            <person name="Drula E."/>
            <person name="Hughes K.W."/>
            <person name="Mata J.L."/>
            <person name="Ishikawa N.K."/>
            <person name="Vargas-Isla R."/>
            <person name="Ushijima S."/>
            <person name="Smith C.A."/>
            <person name="Ahrendt S."/>
            <person name="Andreopoulos W."/>
            <person name="He G."/>
            <person name="Labutti K."/>
            <person name="Lipzen A."/>
            <person name="Ng V."/>
            <person name="Riley R."/>
            <person name="Sandor L."/>
            <person name="Barry K."/>
            <person name="Martinez A.T."/>
            <person name="Xiao Y."/>
            <person name="Gibbons J.G."/>
            <person name="Terashima K."/>
            <person name="Grigoriev I.V."/>
            <person name="Hibbett D.S."/>
        </authorList>
    </citation>
    <scope>NUCLEOTIDE SEQUENCE</scope>
    <source>
        <strain evidence="3">JLM2183</strain>
    </source>
</reference>
<dbReference type="InterPro" id="IPR000719">
    <property type="entry name" value="Prot_kinase_dom"/>
</dbReference>
<dbReference type="OrthoDB" id="5569250at2759"/>
<gene>
    <name evidence="3" type="ORF">J3R30DRAFT_3299746</name>
</gene>
<evidence type="ECO:0000313" key="4">
    <source>
        <dbReference type="Proteomes" id="UP001150266"/>
    </source>
</evidence>
<dbReference type="Gene3D" id="1.10.510.10">
    <property type="entry name" value="Transferase(Phosphotransferase) domain 1"/>
    <property type="match status" value="1"/>
</dbReference>
<keyword evidence="4" id="KW-1185">Reference proteome</keyword>
<dbReference type="Proteomes" id="UP001150266">
    <property type="component" value="Unassembled WGS sequence"/>
</dbReference>
<dbReference type="PROSITE" id="PS50011">
    <property type="entry name" value="PROTEIN_KINASE_DOM"/>
    <property type="match status" value="1"/>
</dbReference>
<comment type="caution">
    <text evidence="3">The sequence shown here is derived from an EMBL/GenBank/DDBJ whole genome shotgun (WGS) entry which is preliminary data.</text>
</comment>
<evidence type="ECO:0000259" key="2">
    <source>
        <dbReference type="PROSITE" id="PS50011"/>
    </source>
</evidence>